<dbReference type="PROSITE" id="PS00518">
    <property type="entry name" value="ZF_RING_1"/>
    <property type="match status" value="1"/>
</dbReference>
<proteinExistence type="predicted"/>
<feature type="compositionally biased region" description="Low complexity" evidence="10">
    <location>
        <begin position="226"/>
        <end position="253"/>
    </location>
</feature>
<gene>
    <name evidence="12" type="primary">Topors_2</name>
    <name evidence="12" type="ORF">COCCOC_R08547</name>
</gene>
<dbReference type="InterPro" id="IPR001841">
    <property type="entry name" value="Znf_RING"/>
</dbReference>
<name>A0A7K8Q1A2_COCCO</name>
<evidence type="ECO:0000256" key="6">
    <source>
        <dbReference type="ARBA" id="ARBA00022833"/>
    </source>
</evidence>
<dbReference type="GO" id="GO:0000209">
    <property type="term" value="P:protein polyubiquitination"/>
    <property type="evidence" value="ECO:0007669"/>
    <property type="project" value="TreeGrafter"/>
</dbReference>
<dbReference type="Gene3D" id="3.30.40.10">
    <property type="entry name" value="Zinc/RING finger domain, C3HC4 (zinc finger)"/>
    <property type="match status" value="1"/>
</dbReference>
<feature type="compositionally biased region" description="Low complexity" evidence="10">
    <location>
        <begin position="280"/>
        <end position="296"/>
    </location>
</feature>
<dbReference type="EC" id="2.3.2.27" evidence="2"/>
<dbReference type="GO" id="GO:0061630">
    <property type="term" value="F:ubiquitin protein ligase activity"/>
    <property type="evidence" value="ECO:0007669"/>
    <property type="project" value="UniProtKB-EC"/>
</dbReference>
<dbReference type="PANTHER" id="PTHR46077:SF1">
    <property type="entry name" value="TOP1 BINDING ARGININE_SERINE RICH PROTEIN, E3 UBIQUITIN LIGASE"/>
    <property type="match status" value="1"/>
</dbReference>
<dbReference type="PANTHER" id="PTHR46077">
    <property type="entry name" value="E3 UBIQUITIN-PROTEIN LIGASE TOPORS"/>
    <property type="match status" value="1"/>
</dbReference>
<reference evidence="12 13" key="1">
    <citation type="submission" date="2019-09" db="EMBL/GenBank/DDBJ databases">
        <title>Bird 10,000 Genomes (B10K) Project - Family phase.</title>
        <authorList>
            <person name="Zhang G."/>
        </authorList>
    </citation>
    <scope>NUCLEOTIDE SEQUENCE [LARGE SCALE GENOMIC DNA]</scope>
    <source>
        <strain evidence="12">B10K-CU-031-03</strain>
        <tissue evidence="12">Muscle</tissue>
    </source>
</reference>
<dbReference type="GO" id="GO:0016874">
    <property type="term" value="F:ligase activity"/>
    <property type="evidence" value="ECO:0007669"/>
    <property type="project" value="UniProtKB-KW"/>
</dbReference>
<evidence type="ECO:0000256" key="4">
    <source>
        <dbReference type="ARBA" id="ARBA00022723"/>
    </source>
</evidence>
<protein>
    <recommendedName>
        <fullName evidence="2">RING-type E3 ubiquitin transferase</fullName>
        <ecNumber evidence="2">2.3.2.27</ecNumber>
    </recommendedName>
</protein>
<feature type="compositionally biased region" description="Basic residues" evidence="10">
    <location>
        <begin position="303"/>
        <end position="313"/>
    </location>
</feature>
<evidence type="ECO:0000313" key="12">
    <source>
        <dbReference type="EMBL" id="NXE84854.1"/>
    </source>
</evidence>
<evidence type="ECO:0000256" key="3">
    <source>
        <dbReference type="ARBA" id="ARBA00022679"/>
    </source>
</evidence>
<feature type="domain" description="RING-type" evidence="11">
    <location>
        <begin position="9"/>
        <end position="48"/>
    </location>
</feature>
<accession>A0A7K8Q1A2</accession>
<dbReference type="SUPFAM" id="SSF57850">
    <property type="entry name" value="RING/U-box"/>
    <property type="match status" value="1"/>
</dbReference>
<evidence type="ECO:0000256" key="8">
    <source>
        <dbReference type="ARBA" id="ARBA00023163"/>
    </source>
</evidence>
<keyword evidence="5 9" id="KW-0863">Zinc-finger</keyword>
<dbReference type="InterPro" id="IPR017907">
    <property type="entry name" value="Znf_RING_CS"/>
</dbReference>
<dbReference type="SMART" id="SM00184">
    <property type="entry name" value="RING"/>
    <property type="match status" value="1"/>
</dbReference>
<dbReference type="PROSITE" id="PS50089">
    <property type="entry name" value="ZF_RING_2"/>
    <property type="match status" value="1"/>
</dbReference>
<dbReference type="Pfam" id="PF13639">
    <property type="entry name" value="zf-RING_2"/>
    <property type="match status" value="1"/>
</dbReference>
<dbReference type="Proteomes" id="UP000525205">
    <property type="component" value="Unassembled WGS sequence"/>
</dbReference>
<dbReference type="GO" id="GO:0008270">
    <property type="term" value="F:zinc ion binding"/>
    <property type="evidence" value="ECO:0007669"/>
    <property type="project" value="UniProtKB-KW"/>
</dbReference>
<feature type="region of interest" description="Disordered" evidence="10">
    <location>
        <begin position="214"/>
        <end position="331"/>
    </location>
</feature>
<evidence type="ECO:0000259" key="11">
    <source>
        <dbReference type="PROSITE" id="PS50089"/>
    </source>
</evidence>
<keyword evidence="4" id="KW-0479">Metal-binding</keyword>
<evidence type="ECO:0000256" key="1">
    <source>
        <dbReference type="ARBA" id="ARBA00000900"/>
    </source>
</evidence>
<evidence type="ECO:0000256" key="5">
    <source>
        <dbReference type="ARBA" id="ARBA00022771"/>
    </source>
</evidence>
<feature type="region of interest" description="Disordered" evidence="10">
    <location>
        <begin position="71"/>
        <end position="111"/>
    </location>
</feature>
<comment type="caution">
    <text evidence="12">The sequence shown here is derived from an EMBL/GenBank/DDBJ whole genome shotgun (WGS) entry which is preliminary data.</text>
</comment>
<feature type="non-terminal residue" evidence="12">
    <location>
        <position position="331"/>
    </location>
</feature>
<dbReference type="EMBL" id="VWPP01001110">
    <property type="protein sequence ID" value="NXE84854.1"/>
    <property type="molecule type" value="Genomic_DNA"/>
</dbReference>
<keyword evidence="6" id="KW-0862">Zinc</keyword>
<dbReference type="AlphaFoldDB" id="A0A7K8Q1A2"/>
<keyword evidence="12" id="KW-0436">Ligase</keyword>
<keyword evidence="8" id="KW-0804">Transcription</keyword>
<evidence type="ECO:0000256" key="9">
    <source>
        <dbReference type="PROSITE-ProRule" id="PRU00175"/>
    </source>
</evidence>
<comment type="catalytic activity">
    <reaction evidence="1">
        <text>S-ubiquitinyl-[E2 ubiquitin-conjugating enzyme]-L-cysteine + [acceptor protein]-L-lysine = [E2 ubiquitin-conjugating enzyme]-L-cysteine + N(6)-ubiquitinyl-[acceptor protein]-L-lysine.</text>
        <dbReference type="EC" id="2.3.2.27"/>
    </reaction>
</comment>
<evidence type="ECO:0000256" key="10">
    <source>
        <dbReference type="SAM" id="MobiDB-lite"/>
    </source>
</evidence>
<keyword evidence="13" id="KW-1185">Reference proteome</keyword>
<organism evidence="12 13">
    <name type="scientific">Cochlearius cochlearius</name>
    <name type="common">Boat-billed heron</name>
    <dbReference type="NCBI Taxonomy" id="110676"/>
    <lineage>
        <taxon>Eukaryota</taxon>
        <taxon>Metazoa</taxon>
        <taxon>Chordata</taxon>
        <taxon>Craniata</taxon>
        <taxon>Vertebrata</taxon>
        <taxon>Euteleostomi</taxon>
        <taxon>Archelosauria</taxon>
        <taxon>Archosauria</taxon>
        <taxon>Dinosauria</taxon>
        <taxon>Saurischia</taxon>
        <taxon>Theropoda</taxon>
        <taxon>Coelurosauria</taxon>
        <taxon>Aves</taxon>
        <taxon>Neognathae</taxon>
        <taxon>Neoaves</taxon>
        <taxon>Aequornithes</taxon>
        <taxon>Pelecaniformes</taxon>
        <taxon>Ardeidae</taxon>
        <taxon>Cochlearius</taxon>
    </lineage>
</organism>
<dbReference type="InterPro" id="IPR013083">
    <property type="entry name" value="Znf_RING/FYVE/PHD"/>
</dbReference>
<keyword evidence="7" id="KW-0805">Transcription regulation</keyword>
<evidence type="ECO:0000256" key="2">
    <source>
        <dbReference type="ARBA" id="ARBA00012483"/>
    </source>
</evidence>
<evidence type="ECO:0000256" key="7">
    <source>
        <dbReference type="ARBA" id="ARBA00023015"/>
    </source>
</evidence>
<sequence length="331" mass="35330">MATETEWSCPICQEARDDVAYAIPCCHQFCLGCILRWAERKPDCPLCRGPIDTVRFSVRGEDDYLQYHTTAREATPGASSQAGGAPDRPAENSPQRPVASPPSSPQGAAEPEAVGGLLPSVWAELFQRREHLLDPVLPWLRQELEAIHGARWWHARSAESSILHALCVYGPDEAAMVRALQGSLEEYTAPLVQGVISVVVYCCSHEARRLLRSHAAREEDGSPAASSSSSSSSSSRGRTVGSSLASPSSPAGSDVEAQPSTSQAALRAQAPEEPGQAAVAGPSAPACSRSPSAPGQGRDRLPGGRRRPPKRRAPSPQDSPQPCKRPRHGRC</sequence>
<keyword evidence="3" id="KW-0808">Transferase</keyword>
<feature type="non-terminal residue" evidence="12">
    <location>
        <position position="1"/>
    </location>
</feature>
<dbReference type="GO" id="GO:0006513">
    <property type="term" value="P:protein monoubiquitination"/>
    <property type="evidence" value="ECO:0007669"/>
    <property type="project" value="TreeGrafter"/>
</dbReference>
<evidence type="ECO:0000313" key="13">
    <source>
        <dbReference type="Proteomes" id="UP000525205"/>
    </source>
</evidence>